<accession>A0A6A3MGW2</accession>
<evidence type="ECO:0000313" key="2">
    <source>
        <dbReference type="EMBL" id="KAE9030087.1"/>
    </source>
</evidence>
<reference evidence="2 3" key="1">
    <citation type="submission" date="2018-09" db="EMBL/GenBank/DDBJ databases">
        <title>Genomic investigation of the strawberry pathogen Phytophthora fragariae indicates pathogenicity is determined by transcriptional variation in three key races.</title>
        <authorList>
            <person name="Adams T.M."/>
            <person name="Armitage A.D."/>
            <person name="Sobczyk M.K."/>
            <person name="Bates H.J."/>
            <person name="Dunwell J.M."/>
            <person name="Nellist C.F."/>
            <person name="Harrison R.J."/>
        </authorList>
    </citation>
    <scope>NUCLEOTIDE SEQUENCE [LARGE SCALE GENOMIC DNA]</scope>
    <source>
        <strain evidence="2 3">SCRP324</strain>
    </source>
</reference>
<evidence type="ECO:0000256" key="1">
    <source>
        <dbReference type="SAM" id="MobiDB-lite"/>
    </source>
</evidence>
<dbReference type="EMBL" id="QXFU01000550">
    <property type="protein sequence ID" value="KAE9030087.1"/>
    <property type="molecule type" value="Genomic_DNA"/>
</dbReference>
<gene>
    <name evidence="2" type="ORF">PR002_g9970</name>
</gene>
<feature type="compositionally biased region" description="Basic and acidic residues" evidence="1">
    <location>
        <begin position="116"/>
        <end position="126"/>
    </location>
</feature>
<feature type="compositionally biased region" description="Polar residues" evidence="1">
    <location>
        <begin position="97"/>
        <end position="112"/>
    </location>
</feature>
<comment type="caution">
    <text evidence="2">The sequence shown here is derived from an EMBL/GenBank/DDBJ whole genome shotgun (WGS) entry which is preliminary data.</text>
</comment>
<dbReference type="AlphaFoldDB" id="A0A6A3MGW2"/>
<feature type="region of interest" description="Disordered" evidence="1">
    <location>
        <begin position="88"/>
        <end position="139"/>
    </location>
</feature>
<dbReference type="OrthoDB" id="10609505at2759"/>
<sequence>MSATEGLLHASDELNGASSALAKRPATGGLADGEFEVIDEVTREHLTQFAVAIPRSKGKRTKVLEEYAIVFPATKLSAETLRCRLNETRKARKTDPLLNTPSYSNSQINTLPEASLDAREASETKKRPACQSCRDAKRKCGVDSRNLNCQYKQQPQRTMSSFFNISTDSSSKT</sequence>
<dbReference type="Proteomes" id="UP000435112">
    <property type="component" value="Unassembled WGS sequence"/>
</dbReference>
<proteinExistence type="predicted"/>
<name>A0A6A3MGW2_9STRA</name>
<organism evidence="2 3">
    <name type="scientific">Phytophthora rubi</name>
    <dbReference type="NCBI Taxonomy" id="129364"/>
    <lineage>
        <taxon>Eukaryota</taxon>
        <taxon>Sar</taxon>
        <taxon>Stramenopiles</taxon>
        <taxon>Oomycota</taxon>
        <taxon>Peronosporomycetes</taxon>
        <taxon>Peronosporales</taxon>
        <taxon>Peronosporaceae</taxon>
        <taxon>Phytophthora</taxon>
    </lineage>
</organism>
<protein>
    <submittedName>
        <fullName evidence="2">Uncharacterized protein</fullName>
    </submittedName>
</protein>
<evidence type="ECO:0000313" key="3">
    <source>
        <dbReference type="Proteomes" id="UP000435112"/>
    </source>
</evidence>